<evidence type="ECO:0000313" key="7">
    <source>
        <dbReference type="EMBL" id="KAJ4955598.1"/>
    </source>
</evidence>
<evidence type="ECO:0000256" key="5">
    <source>
        <dbReference type="PIRSR" id="PIRSR000097-3"/>
    </source>
</evidence>
<protein>
    <recommendedName>
        <fullName evidence="6">NADP-dependent oxidoreductase domain-containing protein</fullName>
    </recommendedName>
</protein>
<dbReference type="PIRSF" id="PIRSF000097">
    <property type="entry name" value="AKR"/>
    <property type="match status" value="1"/>
</dbReference>
<dbReference type="PROSITE" id="PS00062">
    <property type="entry name" value="ALDOKETO_REDUCTASE_2"/>
    <property type="match status" value="1"/>
</dbReference>
<dbReference type="SUPFAM" id="SSF51430">
    <property type="entry name" value="NAD(P)-linked oxidoreductase"/>
    <property type="match status" value="1"/>
</dbReference>
<keyword evidence="8" id="KW-1185">Reference proteome</keyword>
<gene>
    <name evidence="7" type="ORF">NE237_012381</name>
</gene>
<evidence type="ECO:0000256" key="2">
    <source>
        <dbReference type="ARBA" id="ARBA00022857"/>
    </source>
</evidence>
<dbReference type="PROSITE" id="PS00798">
    <property type="entry name" value="ALDOKETO_REDUCTASE_1"/>
    <property type="match status" value="1"/>
</dbReference>
<feature type="active site" description="Proton donor" evidence="3">
    <location>
        <position position="53"/>
    </location>
</feature>
<name>A0A9Q0GZP8_9MAGN</name>
<dbReference type="FunFam" id="3.20.20.100:FF:000013">
    <property type="entry name" value="NADPH-dependent codeinone reductase 1-1"/>
    <property type="match status" value="1"/>
</dbReference>
<evidence type="ECO:0000259" key="6">
    <source>
        <dbReference type="Pfam" id="PF00248"/>
    </source>
</evidence>
<dbReference type="InterPro" id="IPR018170">
    <property type="entry name" value="Aldo/ket_reductase_CS"/>
</dbReference>
<feature type="domain" description="NADP-dependent oxidoreductase" evidence="6">
    <location>
        <begin position="20"/>
        <end position="287"/>
    </location>
</feature>
<dbReference type="InterPro" id="IPR036812">
    <property type="entry name" value="NAD(P)_OxRdtase_dom_sf"/>
</dbReference>
<evidence type="ECO:0000256" key="3">
    <source>
        <dbReference type="PIRSR" id="PIRSR000097-1"/>
    </source>
</evidence>
<evidence type="ECO:0000256" key="1">
    <source>
        <dbReference type="ARBA" id="ARBA00007905"/>
    </source>
</evidence>
<evidence type="ECO:0000256" key="4">
    <source>
        <dbReference type="PIRSR" id="PIRSR000097-2"/>
    </source>
</evidence>
<dbReference type="PRINTS" id="PR00069">
    <property type="entry name" value="ALDKETRDTASE"/>
</dbReference>
<feature type="binding site" evidence="4">
    <location>
        <position position="113"/>
    </location>
    <ligand>
        <name>substrate</name>
    </ligand>
</feature>
<comment type="similarity">
    <text evidence="1">Belongs to the aldo/keto reductase family.</text>
</comment>
<dbReference type="EMBL" id="JAMYWD010000011">
    <property type="protein sequence ID" value="KAJ4955598.1"/>
    <property type="molecule type" value="Genomic_DNA"/>
</dbReference>
<dbReference type="Gene3D" id="3.20.20.100">
    <property type="entry name" value="NADP-dependent oxidoreductase domain"/>
    <property type="match status" value="1"/>
</dbReference>
<accession>A0A9Q0GZP8</accession>
<sequence length="314" mass="35222">MGSEQVVRLQGGSKMPIFGFGTANNFLNGEGLELAVETAIKLGYRHFDTAMVYGSEVALGRSLNNAIDDKIVQREELFVTSKLWCTDHHDPVSAIRQTLRRLEMECLDLYLVHYPVRLKPCASITSPTEDDFEELDMESTWAAMEKCVDMGLCKSIGISNFSSTKIQNLLDHASIIPAVNQVEMHPLWRQKKLREFCKEHKIHVSAYSPLGGHGTPWGSNCVLENSILQSIALKHKATPAQVALKWGMSKGVSVIVKSFNEGRIKENMKALTLKLDEEDVAEIERLEERRLLAGELFVNGTTSPYKSVQDLWDE</sequence>
<reference evidence="7" key="1">
    <citation type="journal article" date="2023" name="Plant J.">
        <title>The genome of the king protea, Protea cynaroides.</title>
        <authorList>
            <person name="Chang J."/>
            <person name="Duong T.A."/>
            <person name="Schoeman C."/>
            <person name="Ma X."/>
            <person name="Roodt D."/>
            <person name="Barker N."/>
            <person name="Li Z."/>
            <person name="Van de Peer Y."/>
            <person name="Mizrachi E."/>
        </authorList>
    </citation>
    <scope>NUCLEOTIDE SEQUENCE</scope>
    <source>
        <tissue evidence="7">Young leaves</tissue>
    </source>
</reference>
<evidence type="ECO:0000313" key="8">
    <source>
        <dbReference type="Proteomes" id="UP001141806"/>
    </source>
</evidence>
<proteinExistence type="inferred from homology"/>
<keyword evidence="2" id="KW-0521">NADP</keyword>
<feature type="site" description="Lowers pKa of active site Tyr" evidence="5">
    <location>
        <position position="82"/>
    </location>
</feature>
<dbReference type="OrthoDB" id="416253at2759"/>
<dbReference type="Pfam" id="PF00248">
    <property type="entry name" value="Aldo_ket_red"/>
    <property type="match status" value="1"/>
</dbReference>
<dbReference type="PANTHER" id="PTHR11732">
    <property type="entry name" value="ALDO/KETO REDUCTASE"/>
    <property type="match status" value="1"/>
</dbReference>
<dbReference type="InterPro" id="IPR020471">
    <property type="entry name" value="AKR"/>
</dbReference>
<dbReference type="PROSITE" id="PS00063">
    <property type="entry name" value="ALDOKETO_REDUCTASE_3"/>
    <property type="match status" value="1"/>
</dbReference>
<dbReference type="InterPro" id="IPR023210">
    <property type="entry name" value="NADP_OxRdtase_dom"/>
</dbReference>
<dbReference type="GO" id="GO:0016491">
    <property type="term" value="F:oxidoreductase activity"/>
    <property type="evidence" value="ECO:0007669"/>
    <property type="project" value="InterPro"/>
</dbReference>
<dbReference type="Proteomes" id="UP001141806">
    <property type="component" value="Unassembled WGS sequence"/>
</dbReference>
<organism evidence="7 8">
    <name type="scientific">Protea cynaroides</name>
    <dbReference type="NCBI Taxonomy" id="273540"/>
    <lineage>
        <taxon>Eukaryota</taxon>
        <taxon>Viridiplantae</taxon>
        <taxon>Streptophyta</taxon>
        <taxon>Embryophyta</taxon>
        <taxon>Tracheophyta</taxon>
        <taxon>Spermatophyta</taxon>
        <taxon>Magnoliopsida</taxon>
        <taxon>Proteales</taxon>
        <taxon>Proteaceae</taxon>
        <taxon>Protea</taxon>
    </lineage>
</organism>
<comment type="caution">
    <text evidence="7">The sequence shown here is derived from an EMBL/GenBank/DDBJ whole genome shotgun (WGS) entry which is preliminary data.</text>
</comment>
<dbReference type="AlphaFoldDB" id="A0A9Q0GZP8"/>